<protein>
    <submittedName>
        <fullName evidence="1">Uncharacterized protein</fullName>
    </submittedName>
</protein>
<dbReference type="Proteomes" id="UP001642360">
    <property type="component" value="Unassembled WGS sequence"/>
</dbReference>
<evidence type="ECO:0000313" key="2">
    <source>
        <dbReference type="Proteomes" id="UP001642360"/>
    </source>
</evidence>
<dbReference type="AlphaFoldDB" id="A0ABC8S4G0"/>
<comment type="caution">
    <text evidence="1">The sequence shown here is derived from an EMBL/GenBank/DDBJ whole genome shotgun (WGS) entry which is preliminary data.</text>
</comment>
<gene>
    <name evidence="1" type="ORF">ILEXP_LOCUS17265</name>
</gene>
<name>A0ABC8S4G0_9AQUA</name>
<accession>A0ABC8S4G0</accession>
<dbReference type="EMBL" id="CAUOFW020001848">
    <property type="protein sequence ID" value="CAK9149232.1"/>
    <property type="molecule type" value="Genomic_DNA"/>
</dbReference>
<organism evidence="1 2">
    <name type="scientific">Ilex paraguariensis</name>
    <name type="common">yerba mate</name>
    <dbReference type="NCBI Taxonomy" id="185542"/>
    <lineage>
        <taxon>Eukaryota</taxon>
        <taxon>Viridiplantae</taxon>
        <taxon>Streptophyta</taxon>
        <taxon>Embryophyta</taxon>
        <taxon>Tracheophyta</taxon>
        <taxon>Spermatophyta</taxon>
        <taxon>Magnoliopsida</taxon>
        <taxon>eudicotyledons</taxon>
        <taxon>Gunneridae</taxon>
        <taxon>Pentapetalae</taxon>
        <taxon>asterids</taxon>
        <taxon>campanulids</taxon>
        <taxon>Aquifoliales</taxon>
        <taxon>Aquifoliaceae</taxon>
        <taxon>Ilex</taxon>
    </lineage>
</organism>
<keyword evidence="2" id="KW-1185">Reference proteome</keyword>
<evidence type="ECO:0000313" key="1">
    <source>
        <dbReference type="EMBL" id="CAK9149232.1"/>
    </source>
</evidence>
<reference evidence="1 2" key="1">
    <citation type="submission" date="2024-02" db="EMBL/GenBank/DDBJ databases">
        <authorList>
            <person name="Vignale AGUSTIN F."/>
            <person name="Sosa J E."/>
            <person name="Modenutti C."/>
        </authorList>
    </citation>
    <scope>NUCLEOTIDE SEQUENCE [LARGE SCALE GENOMIC DNA]</scope>
</reference>
<proteinExistence type="predicted"/>
<sequence>MKREVRMDKNIIKEELDEKRASASDIAKTLKPVYLEKLGRPSPLFPPGTVIAAENTTVTISAATIVHDVDVSFIHFSPSFIKSSCVSVNNILVSSHCCFYALCHELV</sequence>